<comment type="caution">
    <text evidence="1">The sequence shown here is derived from an EMBL/GenBank/DDBJ whole genome shotgun (WGS) entry which is preliminary data.</text>
</comment>
<feature type="non-terminal residue" evidence="1">
    <location>
        <position position="15"/>
    </location>
</feature>
<accession>A0A9P0ZMK4</accession>
<sequence length="15" mass="1510">MAATGSSGNSRRTTI</sequence>
<gene>
    <name evidence="1" type="ORF">CEURO_LOCUS16966</name>
</gene>
<evidence type="ECO:0000313" key="1">
    <source>
        <dbReference type="EMBL" id="CAH9105609.1"/>
    </source>
</evidence>
<keyword evidence="2" id="KW-1185">Reference proteome</keyword>
<protein>
    <submittedName>
        <fullName evidence="1">Uncharacterized protein</fullName>
    </submittedName>
</protein>
<proteinExistence type="predicted"/>
<dbReference type="Proteomes" id="UP001152484">
    <property type="component" value="Unassembled WGS sequence"/>
</dbReference>
<reference evidence="1" key="1">
    <citation type="submission" date="2022-07" db="EMBL/GenBank/DDBJ databases">
        <authorList>
            <person name="Macas J."/>
            <person name="Novak P."/>
            <person name="Neumann P."/>
        </authorList>
    </citation>
    <scope>NUCLEOTIDE SEQUENCE</scope>
</reference>
<evidence type="ECO:0000313" key="2">
    <source>
        <dbReference type="Proteomes" id="UP001152484"/>
    </source>
</evidence>
<organism evidence="1 2">
    <name type="scientific">Cuscuta europaea</name>
    <name type="common">European dodder</name>
    <dbReference type="NCBI Taxonomy" id="41803"/>
    <lineage>
        <taxon>Eukaryota</taxon>
        <taxon>Viridiplantae</taxon>
        <taxon>Streptophyta</taxon>
        <taxon>Embryophyta</taxon>
        <taxon>Tracheophyta</taxon>
        <taxon>Spermatophyta</taxon>
        <taxon>Magnoliopsida</taxon>
        <taxon>eudicotyledons</taxon>
        <taxon>Gunneridae</taxon>
        <taxon>Pentapetalae</taxon>
        <taxon>asterids</taxon>
        <taxon>lamiids</taxon>
        <taxon>Solanales</taxon>
        <taxon>Convolvulaceae</taxon>
        <taxon>Cuscuteae</taxon>
        <taxon>Cuscuta</taxon>
        <taxon>Cuscuta subgen. Cuscuta</taxon>
    </lineage>
</organism>
<dbReference type="EMBL" id="CAMAPE010000048">
    <property type="protein sequence ID" value="CAH9105609.1"/>
    <property type="molecule type" value="Genomic_DNA"/>
</dbReference>
<name>A0A9P0ZMK4_CUSEU</name>